<evidence type="ECO:0000313" key="2">
    <source>
        <dbReference type="EMBL" id="VDO26465.1"/>
    </source>
</evidence>
<dbReference type="Proteomes" id="UP000280834">
    <property type="component" value="Unassembled WGS sequence"/>
</dbReference>
<dbReference type="STRING" id="42155.A0A0R3QQC7"/>
<protein>
    <submittedName>
        <fullName evidence="2 4">Uncharacterized protein</fullName>
    </submittedName>
</protein>
<evidence type="ECO:0000256" key="1">
    <source>
        <dbReference type="SAM" id="Coils"/>
    </source>
</evidence>
<evidence type="ECO:0000313" key="3">
    <source>
        <dbReference type="Proteomes" id="UP000280834"/>
    </source>
</evidence>
<dbReference type="AlphaFoldDB" id="A0A0R3QQC7"/>
<sequence>MTMKIMQQAAQQHEYERRLAALRASSVVDQYRQQALALGLSEQQQQQQVQNSHQQQQMNALANDQAKLLLWQQLMQQSTIKPLQQQTVSQAVNLQRTAAANTLLAAAAASTSVHPSVAAHLSAQPNVEQQQQQAKQLIASATPSTAISTMTGRVATGNTEPQRTNVQSLSSTASQLYNDFRNAEQMRKELDENMRQLEAQQKLQEEIRYIEQQRRRVVEEEARIGDELSRVSQIEYPRALRSQDVEAVRVHLQTIERLKERRTAMQHYLRAYDEGLKALSGRNALTSTPSSGVIVRGICDERTTVGLGPVSKGAMKEFPPSVTRIGVTPSSSQAVSGQSLIGIKRTLNDSALATAVEGRIYSDVLTNSLFSYEWPVPFSFSKLII</sequence>
<dbReference type="EMBL" id="UZAG01016177">
    <property type="protein sequence ID" value="VDO26465.1"/>
    <property type="molecule type" value="Genomic_DNA"/>
</dbReference>
<name>A0A0R3QQC7_9BILA</name>
<evidence type="ECO:0000313" key="4">
    <source>
        <dbReference type="WBParaSite" id="BTMF_0000991201-mRNA-1"/>
    </source>
</evidence>
<feature type="coiled-coil region" evidence="1">
    <location>
        <begin position="173"/>
        <end position="220"/>
    </location>
</feature>
<keyword evidence="1" id="KW-0175">Coiled coil</keyword>
<dbReference type="WBParaSite" id="BTMF_0000991201-mRNA-1">
    <property type="protein sequence ID" value="BTMF_0000991201-mRNA-1"/>
    <property type="gene ID" value="BTMF_0000991201"/>
</dbReference>
<keyword evidence="3" id="KW-1185">Reference proteome</keyword>
<gene>
    <name evidence="2" type="ORF">BTMF_LOCUS7963</name>
</gene>
<proteinExistence type="predicted"/>
<organism evidence="4">
    <name type="scientific">Brugia timori</name>
    <dbReference type="NCBI Taxonomy" id="42155"/>
    <lineage>
        <taxon>Eukaryota</taxon>
        <taxon>Metazoa</taxon>
        <taxon>Ecdysozoa</taxon>
        <taxon>Nematoda</taxon>
        <taxon>Chromadorea</taxon>
        <taxon>Rhabditida</taxon>
        <taxon>Spirurina</taxon>
        <taxon>Spiruromorpha</taxon>
        <taxon>Filarioidea</taxon>
        <taxon>Onchocercidae</taxon>
        <taxon>Brugia</taxon>
    </lineage>
</organism>
<reference evidence="4" key="1">
    <citation type="submission" date="2017-02" db="UniProtKB">
        <authorList>
            <consortium name="WormBaseParasite"/>
        </authorList>
    </citation>
    <scope>IDENTIFICATION</scope>
</reference>
<reference evidence="2 3" key="2">
    <citation type="submission" date="2018-11" db="EMBL/GenBank/DDBJ databases">
        <authorList>
            <consortium name="Pathogen Informatics"/>
        </authorList>
    </citation>
    <scope>NUCLEOTIDE SEQUENCE [LARGE SCALE GENOMIC DNA]</scope>
</reference>
<accession>A0A0R3QQC7</accession>